<dbReference type="SMART" id="SM00088">
    <property type="entry name" value="PINT"/>
    <property type="match status" value="1"/>
</dbReference>
<dbReference type="PROSITE" id="PS50250">
    <property type="entry name" value="PCI"/>
    <property type="match status" value="1"/>
</dbReference>
<keyword evidence="8" id="KW-0732">Signal</keyword>
<comment type="subcellular location">
    <subcellularLocation>
        <location evidence="2">Cytoplasm</location>
    </subcellularLocation>
    <subcellularLocation>
        <location evidence="1">Nucleus</location>
    </subcellularLocation>
</comment>
<dbReference type="Pfam" id="PF22061">
    <property type="entry name" value="CSN7_HB_subdom"/>
    <property type="match status" value="1"/>
</dbReference>
<comment type="caution">
    <text evidence="10">The sequence shown here is derived from an EMBL/GenBank/DDBJ whole genome shotgun (WGS) entry which is preliminary data.</text>
</comment>
<evidence type="ECO:0000256" key="5">
    <source>
        <dbReference type="ARBA" id="ARBA00022790"/>
    </source>
</evidence>
<protein>
    <recommendedName>
        <fullName evidence="9">PCI domain-containing protein</fullName>
    </recommendedName>
</protein>
<evidence type="ECO:0000256" key="7">
    <source>
        <dbReference type="SAM" id="MobiDB-lite"/>
    </source>
</evidence>
<evidence type="ECO:0000256" key="1">
    <source>
        <dbReference type="ARBA" id="ARBA00004123"/>
    </source>
</evidence>
<feature type="compositionally biased region" description="Basic and acidic residues" evidence="7">
    <location>
        <begin position="286"/>
        <end position="302"/>
    </location>
</feature>
<dbReference type="GO" id="GO:0005737">
    <property type="term" value="C:cytoplasm"/>
    <property type="evidence" value="ECO:0007669"/>
    <property type="project" value="UniProtKB-SubCell"/>
</dbReference>
<feature type="signal peptide" evidence="8">
    <location>
        <begin position="1"/>
        <end position="23"/>
    </location>
</feature>
<comment type="similarity">
    <text evidence="3">Belongs to the CSN7/EIF3M family. CSN7 subfamily.</text>
</comment>
<keyword evidence="4" id="KW-0963">Cytoplasm</keyword>
<keyword evidence="5" id="KW-0736">Signalosome</keyword>
<evidence type="ECO:0000259" key="9">
    <source>
        <dbReference type="PROSITE" id="PS50250"/>
    </source>
</evidence>
<evidence type="ECO:0000256" key="2">
    <source>
        <dbReference type="ARBA" id="ARBA00004496"/>
    </source>
</evidence>
<keyword evidence="6" id="KW-0539">Nucleus</keyword>
<reference evidence="10" key="1">
    <citation type="submission" date="2022-12" db="EMBL/GenBank/DDBJ databases">
        <title>Chromosome-level genome assembly of the bean flower thrips Megalurothrips usitatus.</title>
        <authorList>
            <person name="Ma L."/>
            <person name="Liu Q."/>
            <person name="Li H."/>
            <person name="Cai W."/>
        </authorList>
    </citation>
    <scope>NUCLEOTIDE SEQUENCE</scope>
    <source>
        <strain evidence="10">Cailab_2022a</strain>
    </source>
</reference>
<dbReference type="PANTHER" id="PTHR15350:SF5">
    <property type="entry name" value="COP9 SIGNALOSOME COMPLEX SUBUNIT 7"/>
    <property type="match status" value="1"/>
</dbReference>
<organism evidence="10 11">
    <name type="scientific">Megalurothrips usitatus</name>
    <name type="common">bean blossom thrips</name>
    <dbReference type="NCBI Taxonomy" id="439358"/>
    <lineage>
        <taxon>Eukaryota</taxon>
        <taxon>Metazoa</taxon>
        <taxon>Ecdysozoa</taxon>
        <taxon>Arthropoda</taxon>
        <taxon>Hexapoda</taxon>
        <taxon>Insecta</taxon>
        <taxon>Pterygota</taxon>
        <taxon>Neoptera</taxon>
        <taxon>Paraneoptera</taxon>
        <taxon>Thysanoptera</taxon>
        <taxon>Terebrantia</taxon>
        <taxon>Thripoidea</taxon>
        <taxon>Thripidae</taxon>
        <taxon>Megalurothrips</taxon>
    </lineage>
</organism>
<dbReference type="InterPro" id="IPR045237">
    <property type="entry name" value="COPS7/eIF3m"/>
</dbReference>
<dbReference type="GO" id="GO:0008180">
    <property type="term" value="C:COP9 signalosome"/>
    <property type="evidence" value="ECO:0007669"/>
    <property type="project" value="UniProtKB-KW"/>
</dbReference>
<evidence type="ECO:0000313" key="10">
    <source>
        <dbReference type="EMBL" id="KAJ1527724.1"/>
    </source>
</evidence>
<dbReference type="Pfam" id="PF18392">
    <property type="entry name" value="CSN7a_helixI"/>
    <property type="match status" value="1"/>
</dbReference>
<evidence type="ECO:0000256" key="6">
    <source>
        <dbReference type="ARBA" id="ARBA00023242"/>
    </source>
</evidence>
<evidence type="ECO:0000256" key="8">
    <source>
        <dbReference type="SAM" id="SignalP"/>
    </source>
</evidence>
<keyword evidence="11" id="KW-1185">Reference proteome</keyword>
<feature type="region of interest" description="Disordered" evidence="7">
    <location>
        <begin position="272"/>
        <end position="321"/>
    </location>
</feature>
<evidence type="ECO:0000313" key="11">
    <source>
        <dbReference type="Proteomes" id="UP001075354"/>
    </source>
</evidence>
<accession>A0AAV7XW24</accession>
<dbReference type="InterPro" id="IPR000717">
    <property type="entry name" value="PCI_dom"/>
</dbReference>
<feature type="chain" id="PRO_5043698139" description="PCI domain-containing protein" evidence="8">
    <location>
        <begin position="24"/>
        <end position="321"/>
    </location>
</feature>
<evidence type="ECO:0000256" key="3">
    <source>
        <dbReference type="ARBA" id="ARBA00008482"/>
    </source>
</evidence>
<dbReference type="Pfam" id="PF01399">
    <property type="entry name" value="PCI"/>
    <property type="match status" value="1"/>
</dbReference>
<sequence length="321" mass="35734">MSRFFRSLPKSVLAAAPLASVSAVSVLISERSIAPIVIVISINMSCEMQIDKEKERSVGGSNPLEQFVILAKSARGAAAVELVKQVLEAPGVHVFAELLDTDSIKELANGPHSVYYELLRIFAYGTYREYMQLKDRLPEITPGMKKKLQHLTIVSLATKMKCIPYSVLLQELDMKNVRDLEDLIIEAIYSDIIHGKLDQRNSQLELDYAIGRDVQPGDLAKISATLQAWCDACEAVLVCVESQIVKANAEKNKSLKHKESIEQEVANIKKTLKSQTQDSDEAMNTDMREQSGHGSHQTDKSKKGFRVKNLRSGSAKFWQKS</sequence>
<dbReference type="EMBL" id="JAPTSV010000005">
    <property type="protein sequence ID" value="KAJ1527724.1"/>
    <property type="molecule type" value="Genomic_DNA"/>
</dbReference>
<name>A0AAV7XW24_9NEOP</name>
<dbReference type="InterPro" id="IPR041481">
    <property type="entry name" value="CSN7_helixI"/>
</dbReference>
<dbReference type="GO" id="GO:0010387">
    <property type="term" value="P:COP9 signalosome assembly"/>
    <property type="evidence" value="ECO:0007669"/>
    <property type="project" value="InterPro"/>
</dbReference>
<proteinExistence type="inferred from homology"/>
<dbReference type="AlphaFoldDB" id="A0AAV7XW24"/>
<dbReference type="Proteomes" id="UP001075354">
    <property type="component" value="Chromosome 5"/>
</dbReference>
<gene>
    <name evidence="10" type="ORF">ONE63_007682</name>
</gene>
<evidence type="ECO:0000256" key="4">
    <source>
        <dbReference type="ARBA" id="ARBA00022490"/>
    </source>
</evidence>
<dbReference type="PANTHER" id="PTHR15350">
    <property type="entry name" value="COP9 SIGNALOSOME COMPLEX SUBUNIT 7/DENDRITIC CELL PROTEIN GA17"/>
    <property type="match status" value="1"/>
</dbReference>
<feature type="domain" description="PCI" evidence="9">
    <location>
        <begin position="30"/>
        <end position="211"/>
    </location>
</feature>